<dbReference type="InterPro" id="IPR013216">
    <property type="entry name" value="Methyltransf_11"/>
</dbReference>
<evidence type="ECO:0000313" key="3">
    <source>
        <dbReference type="Proteomes" id="UP000321261"/>
    </source>
</evidence>
<sequence>MPEPRDYDADPERYRLGMRVTAAHCAPGVNLQARIVEHLLAAGVTTVLDAGCGDGALAAGAAGYPLEVIGLDAAVPMVAAARAHGPVVRGDIAALPVADASVDAVVMVNVLYHLDRPAVALREARRVLRPDGLFVAGTVARSDSPELAPFWRPTPGTFDAENAGGIVAAVFGAVTVEAWDAPLVTLPDRDAVRDYLRARFVPPDDAGRLADAVAARGPLPLPVTKRGALLLARH</sequence>
<reference evidence="2 3" key="1">
    <citation type="submission" date="2019-06" db="EMBL/GenBank/DDBJ databases">
        <title>Sequencing the genomes of 1000 actinobacteria strains.</title>
        <authorList>
            <person name="Klenk H.-P."/>
        </authorList>
    </citation>
    <scope>NUCLEOTIDE SEQUENCE [LARGE SCALE GENOMIC DNA]</scope>
    <source>
        <strain evidence="2 3">DSM 45671</strain>
    </source>
</reference>
<dbReference type="GO" id="GO:0032259">
    <property type="term" value="P:methylation"/>
    <property type="evidence" value="ECO:0007669"/>
    <property type="project" value="UniProtKB-KW"/>
</dbReference>
<dbReference type="InterPro" id="IPR029063">
    <property type="entry name" value="SAM-dependent_MTases_sf"/>
</dbReference>
<dbReference type="SUPFAM" id="SSF53335">
    <property type="entry name" value="S-adenosyl-L-methionine-dependent methyltransferases"/>
    <property type="match status" value="1"/>
</dbReference>
<dbReference type="GO" id="GO:0008757">
    <property type="term" value="F:S-adenosylmethionine-dependent methyltransferase activity"/>
    <property type="evidence" value="ECO:0007669"/>
    <property type="project" value="InterPro"/>
</dbReference>
<name>A0A561SS47_9PSEU</name>
<protein>
    <submittedName>
        <fullName evidence="2">Methyltransferase family protein</fullName>
    </submittedName>
</protein>
<keyword evidence="2" id="KW-0808">Transferase</keyword>
<dbReference type="PANTHER" id="PTHR43591:SF24">
    <property type="entry name" value="2-METHOXY-6-POLYPRENYL-1,4-BENZOQUINOL METHYLASE, MITOCHONDRIAL"/>
    <property type="match status" value="1"/>
</dbReference>
<dbReference type="RefSeq" id="WP_147256786.1">
    <property type="nucleotide sequence ID" value="NZ_VIWU01000001.1"/>
</dbReference>
<dbReference type="AlphaFoldDB" id="A0A561SS47"/>
<dbReference type="EMBL" id="VIWU01000001">
    <property type="protein sequence ID" value="TWF77655.1"/>
    <property type="molecule type" value="Genomic_DNA"/>
</dbReference>
<proteinExistence type="predicted"/>
<dbReference type="PANTHER" id="PTHR43591">
    <property type="entry name" value="METHYLTRANSFERASE"/>
    <property type="match status" value="1"/>
</dbReference>
<keyword evidence="2" id="KW-0489">Methyltransferase</keyword>
<evidence type="ECO:0000259" key="1">
    <source>
        <dbReference type="Pfam" id="PF08241"/>
    </source>
</evidence>
<comment type="caution">
    <text evidence="2">The sequence shown here is derived from an EMBL/GenBank/DDBJ whole genome shotgun (WGS) entry which is preliminary data.</text>
</comment>
<accession>A0A561SS47</accession>
<organism evidence="2 3">
    <name type="scientific">Pseudonocardia hierapolitana</name>
    <dbReference type="NCBI Taxonomy" id="1128676"/>
    <lineage>
        <taxon>Bacteria</taxon>
        <taxon>Bacillati</taxon>
        <taxon>Actinomycetota</taxon>
        <taxon>Actinomycetes</taxon>
        <taxon>Pseudonocardiales</taxon>
        <taxon>Pseudonocardiaceae</taxon>
        <taxon>Pseudonocardia</taxon>
    </lineage>
</organism>
<dbReference type="Pfam" id="PF08241">
    <property type="entry name" value="Methyltransf_11"/>
    <property type="match status" value="1"/>
</dbReference>
<dbReference type="Proteomes" id="UP000321261">
    <property type="component" value="Unassembled WGS sequence"/>
</dbReference>
<feature type="domain" description="Methyltransferase type 11" evidence="1">
    <location>
        <begin position="48"/>
        <end position="135"/>
    </location>
</feature>
<dbReference type="Gene3D" id="3.40.50.150">
    <property type="entry name" value="Vaccinia Virus protein VP39"/>
    <property type="match status" value="1"/>
</dbReference>
<gene>
    <name evidence="2" type="ORF">FHX44_113568</name>
</gene>
<keyword evidence="3" id="KW-1185">Reference proteome</keyword>
<dbReference type="OrthoDB" id="65624at2"/>
<evidence type="ECO:0000313" key="2">
    <source>
        <dbReference type="EMBL" id="TWF77655.1"/>
    </source>
</evidence>